<dbReference type="InterPro" id="IPR012444">
    <property type="entry name" value="DUF1647"/>
</dbReference>
<name>A0ABM0JTK0_APLCA</name>
<protein>
    <submittedName>
        <fullName evidence="3">Uncharacterized protein LOC101846889</fullName>
    </submittedName>
</protein>
<evidence type="ECO:0000313" key="2">
    <source>
        <dbReference type="Proteomes" id="UP000694888"/>
    </source>
</evidence>
<proteinExistence type="predicted"/>
<keyword evidence="2" id="KW-1185">Reference proteome</keyword>
<dbReference type="GeneID" id="101846889"/>
<reference evidence="3" key="1">
    <citation type="submission" date="2025-08" db="UniProtKB">
        <authorList>
            <consortium name="RefSeq"/>
        </authorList>
    </citation>
    <scope>IDENTIFICATION</scope>
</reference>
<evidence type="ECO:0000313" key="3">
    <source>
        <dbReference type="RefSeq" id="XP_005101163.1"/>
    </source>
</evidence>
<accession>A0ABM0JTK0</accession>
<keyword evidence="1" id="KW-0472">Membrane</keyword>
<dbReference type="PANTHER" id="PTHR31389">
    <property type="entry name" value="LD39211P"/>
    <property type="match status" value="1"/>
</dbReference>
<sequence length="431" mass="50507">MKNLTELQNSYLTSLKAITTSSSNRKLAQQKKDDEKNHWKANYSFEKEKEAARKQFPLTSNMVVMSLLFWIVISALVYLVVSYSILYARIKQESDLDGPCRQIFSTLKEENLKILENYTYGDASAYLARLKPPSSVEDFPMESNTLPPLVTGVTSDQFYQLQGLIHHLAEDIKPTHSDVQLIVYDLGLYQKERELLKKYGHCEVRDFDYESFPRHVSFRETYAWRPIVLQNVLLEHGSAMYVEPTTRFKNPSSPNYLRMRGSRSYFVWDHVLFTSLVAYSDRDMFTFVNENRCTFKECSLLSPEAIVLYRTETTWNELMKPWLKCALNEDCISPQHARYSGCFDIRRPRTTGCHRYDMSALTMVLNRASQYTIGTERMVSFRLTYTDDTEVSLFPEQPWSYKQIVFLVLAPVLLVLIYKFGYKKRRGYRFF</sequence>
<dbReference type="PANTHER" id="PTHR31389:SF4">
    <property type="entry name" value="LD39211P"/>
    <property type="match status" value="1"/>
</dbReference>
<dbReference type="RefSeq" id="XP_005101163.1">
    <property type="nucleotide sequence ID" value="XM_005101106.3"/>
</dbReference>
<evidence type="ECO:0000256" key="1">
    <source>
        <dbReference type="SAM" id="Phobius"/>
    </source>
</evidence>
<organism evidence="2 3">
    <name type="scientific">Aplysia californica</name>
    <name type="common">California sea hare</name>
    <dbReference type="NCBI Taxonomy" id="6500"/>
    <lineage>
        <taxon>Eukaryota</taxon>
        <taxon>Metazoa</taxon>
        <taxon>Spiralia</taxon>
        <taxon>Lophotrochozoa</taxon>
        <taxon>Mollusca</taxon>
        <taxon>Gastropoda</taxon>
        <taxon>Heterobranchia</taxon>
        <taxon>Euthyneura</taxon>
        <taxon>Tectipleura</taxon>
        <taxon>Aplysiida</taxon>
        <taxon>Aplysioidea</taxon>
        <taxon>Aplysiidae</taxon>
        <taxon>Aplysia</taxon>
    </lineage>
</organism>
<feature type="transmembrane region" description="Helical" evidence="1">
    <location>
        <begin position="404"/>
        <end position="422"/>
    </location>
</feature>
<keyword evidence="1" id="KW-0812">Transmembrane</keyword>
<feature type="transmembrane region" description="Helical" evidence="1">
    <location>
        <begin position="63"/>
        <end position="86"/>
    </location>
</feature>
<dbReference type="Proteomes" id="UP000694888">
    <property type="component" value="Unplaced"/>
</dbReference>
<dbReference type="Pfam" id="PF07801">
    <property type="entry name" value="DUF1647"/>
    <property type="match status" value="1"/>
</dbReference>
<keyword evidence="1" id="KW-1133">Transmembrane helix</keyword>
<gene>
    <name evidence="3" type="primary">LOC101846889</name>
</gene>